<dbReference type="KEGG" id="bgok:Pr1d_46590"/>
<dbReference type="Proteomes" id="UP000323917">
    <property type="component" value="Chromosome"/>
</dbReference>
<sequence>MIRTQISLSSEEYAAAKLEAQRLGISLAELLRRSLRTLLPVDETAPWMRYAGMIESGDANSSQRIDEIIYGNKP</sequence>
<dbReference type="AlphaFoldDB" id="A0A5B9QE84"/>
<accession>A0A5B9QE84</accession>
<evidence type="ECO:0000313" key="2">
    <source>
        <dbReference type="Proteomes" id="UP000323917"/>
    </source>
</evidence>
<protein>
    <recommendedName>
        <fullName evidence="3">Ribbon-helix-helix protein CopG domain-containing protein</fullName>
    </recommendedName>
</protein>
<organism evidence="1 2">
    <name type="scientific">Bythopirellula goksoeyrii</name>
    <dbReference type="NCBI Taxonomy" id="1400387"/>
    <lineage>
        <taxon>Bacteria</taxon>
        <taxon>Pseudomonadati</taxon>
        <taxon>Planctomycetota</taxon>
        <taxon>Planctomycetia</taxon>
        <taxon>Pirellulales</taxon>
        <taxon>Lacipirellulaceae</taxon>
        <taxon>Bythopirellula</taxon>
    </lineage>
</organism>
<gene>
    <name evidence="1" type="ORF">Pr1d_46590</name>
</gene>
<dbReference type="EMBL" id="CP042913">
    <property type="protein sequence ID" value="QEG37318.1"/>
    <property type="molecule type" value="Genomic_DNA"/>
</dbReference>
<reference evidence="1 2" key="1">
    <citation type="submission" date="2019-08" db="EMBL/GenBank/DDBJ databases">
        <title>Deep-cultivation of Planctomycetes and their phenomic and genomic characterization uncovers novel biology.</title>
        <authorList>
            <person name="Wiegand S."/>
            <person name="Jogler M."/>
            <person name="Boedeker C."/>
            <person name="Pinto D."/>
            <person name="Vollmers J."/>
            <person name="Rivas-Marin E."/>
            <person name="Kohn T."/>
            <person name="Peeters S.H."/>
            <person name="Heuer A."/>
            <person name="Rast P."/>
            <person name="Oberbeckmann S."/>
            <person name="Bunk B."/>
            <person name="Jeske O."/>
            <person name="Meyerdierks A."/>
            <person name="Storesund J.E."/>
            <person name="Kallscheuer N."/>
            <person name="Luecker S."/>
            <person name="Lage O.M."/>
            <person name="Pohl T."/>
            <person name="Merkel B.J."/>
            <person name="Hornburger P."/>
            <person name="Mueller R.-W."/>
            <person name="Bruemmer F."/>
            <person name="Labrenz M."/>
            <person name="Spormann A.M."/>
            <person name="Op den Camp H."/>
            <person name="Overmann J."/>
            <person name="Amann R."/>
            <person name="Jetten M.S.M."/>
            <person name="Mascher T."/>
            <person name="Medema M.H."/>
            <person name="Devos D.P."/>
            <person name="Kaster A.-K."/>
            <person name="Ovreas L."/>
            <person name="Rohde M."/>
            <person name="Galperin M.Y."/>
            <person name="Jogler C."/>
        </authorList>
    </citation>
    <scope>NUCLEOTIDE SEQUENCE [LARGE SCALE GENOMIC DNA]</scope>
    <source>
        <strain evidence="1 2">Pr1d</strain>
    </source>
</reference>
<evidence type="ECO:0008006" key="3">
    <source>
        <dbReference type="Google" id="ProtNLM"/>
    </source>
</evidence>
<keyword evidence="2" id="KW-1185">Reference proteome</keyword>
<dbReference type="OrthoDB" id="1551104at2"/>
<proteinExistence type="predicted"/>
<name>A0A5B9QE84_9BACT</name>
<dbReference type="RefSeq" id="WP_148075568.1">
    <property type="nucleotide sequence ID" value="NZ_CP042913.1"/>
</dbReference>
<evidence type="ECO:0000313" key="1">
    <source>
        <dbReference type="EMBL" id="QEG37318.1"/>
    </source>
</evidence>